<feature type="domain" description="Plastocyanin-like" evidence="10">
    <location>
        <begin position="488"/>
        <end position="605"/>
    </location>
</feature>
<dbReference type="PANTHER" id="PTHR11709">
    <property type="entry name" value="MULTI-COPPER OXIDASE"/>
    <property type="match status" value="1"/>
</dbReference>
<dbReference type="InterPro" id="IPR033138">
    <property type="entry name" value="Cu_oxidase_CS"/>
</dbReference>
<gene>
    <name evidence="12" type="ORF">QBC37DRAFT_453051</name>
</gene>
<dbReference type="GO" id="GO:0005507">
    <property type="term" value="F:copper ion binding"/>
    <property type="evidence" value="ECO:0007669"/>
    <property type="project" value="InterPro"/>
</dbReference>
<dbReference type="CDD" id="cd13850">
    <property type="entry name" value="CuRO_1_Abr2_like"/>
    <property type="match status" value="1"/>
</dbReference>
<dbReference type="InterPro" id="IPR002355">
    <property type="entry name" value="Cu_oxidase_Cu_BS"/>
</dbReference>
<comment type="similarity">
    <text evidence="1">Belongs to the multicopper oxidase family.</text>
</comment>
<evidence type="ECO:0000256" key="2">
    <source>
        <dbReference type="ARBA" id="ARBA00022723"/>
    </source>
</evidence>
<keyword evidence="6" id="KW-0186">Copper</keyword>
<keyword evidence="5" id="KW-0560">Oxidoreductase</keyword>
<dbReference type="InterPro" id="IPR008972">
    <property type="entry name" value="Cupredoxin"/>
</dbReference>
<dbReference type="InterPro" id="IPR011706">
    <property type="entry name" value="Cu-oxidase_C"/>
</dbReference>
<keyword evidence="4" id="KW-0677">Repeat</keyword>
<feature type="chain" id="PRO_5042926784" evidence="8">
    <location>
        <begin position="32"/>
        <end position="621"/>
    </location>
</feature>
<keyword evidence="13" id="KW-1185">Reference proteome</keyword>
<evidence type="ECO:0000256" key="5">
    <source>
        <dbReference type="ARBA" id="ARBA00023002"/>
    </source>
</evidence>
<keyword evidence="3 8" id="KW-0732">Signal</keyword>
<comment type="caution">
    <text evidence="12">The sequence shown here is derived from an EMBL/GenBank/DDBJ whole genome shotgun (WGS) entry which is preliminary data.</text>
</comment>
<reference evidence="12" key="1">
    <citation type="journal article" date="2023" name="Mol. Phylogenet. Evol.">
        <title>Genome-scale phylogeny and comparative genomics of the fungal order Sordariales.</title>
        <authorList>
            <person name="Hensen N."/>
            <person name="Bonometti L."/>
            <person name="Westerberg I."/>
            <person name="Brannstrom I.O."/>
            <person name="Guillou S."/>
            <person name="Cros-Aarteil S."/>
            <person name="Calhoun S."/>
            <person name="Haridas S."/>
            <person name="Kuo A."/>
            <person name="Mondo S."/>
            <person name="Pangilinan J."/>
            <person name="Riley R."/>
            <person name="LaButti K."/>
            <person name="Andreopoulos B."/>
            <person name="Lipzen A."/>
            <person name="Chen C."/>
            <person name="Yan M."/>
            <person name="Daum C."/>
            <person name="Ng V."/>
            <person name="Clum A."/>
            <person name="Steindorff A."/>
            <person name="Ohm R.A."/>
            <person name="Martin F."/>
            <person name="Silar P."/>
            <person name="Natvig D.O."/>
            <person name="Lalanne C."/>
            <person name="Gautier V."/>
            <person name="Ament-Velasquez S.L."/>
            <person name="Kruys A."/>
            <person name="Hutchinson M.I."/>
            <person name="Powell A.J."/>
            <person name="Barry K."/>
            <person name="Miller A.N."/>
            <person name="Grigoriev I.V."/>
            <person name="Debuchy R."/>
            <person name="Gladieux P."/>
            <person name="Hiltunen Thoren M."/>
            <person name="Johannesson H."/>
        </authorList>
    </citation>
    <scope>NUCLEOTIDE SEQUENCE</scope>
    <source>
        <strain evidence="12">PSN293</strain>
    </source>
</reference>
<evidence type="ECO:0000256" key="7">
    <source>
        <dbReference type="ARBA" id="ARBA00023180"/>
    </source>
</evidence>
<accession>A0AAN7BDF5</accession>
<dbReference type="PROSITE" id="PS00079">
    <property type="entry name" value="MULTICOPPER_OXIDASE1"/>
    <property type="match status" value="1"/>
</dbReference>
<proteinExistence type="inferred from homology"/>
<evidence type="ECO:0000313" key="12">
    <source>
        <dbReference type="EMBL" id="KAK4216910.1"/>
    </source>
</evidence>
<name>A0AAN7BDF5_9PEZI</name>
<dbReference type="PROSITE" id="PS00080">
    <property type="entry name" value="MULTICOPPER_OXIDASE2"/>
    <property type="match status" value="1"/>
</dbReference>
<dbReference type="Pfam" id="PF00394">
    <property type="entry name" value="Cu-oxidase"/>
    <property type="match status" value="1"/>
</dbReference>
<dbReference type="CDD" id="cd13876">
    <property type="entry name" value="CuRO_2_Abr2_like"/>
    <property type="match status" value="1"/>
</dbReference>
<keyword evidence="7" id="KW-0325">Glycoprotein</keyword>
<dbReference type="AlphaFoldDB" id="A0AAN7BDF5"/>
<dbReference type="Pfam" id="PF07732">
    <property type="entry name" value="Cu-oxidase_3"/>
    <property type="match status" value="1"/>
</dbReference>
<dbReference type="CDD" id="cd13898">
    <property type="entry name" value="CuRO_3_Abr2_like"/>
    <property type="match status" value="1"/>
</dbReference>
<evidence type="ECO:0000256" key="4">
    <source>
        <dbReference type="ARBA" id="ARBA00022737"/>
    </source>
</evidence>
<dbReference type="GO" id="GO:0016491">
    <property type="term" value="F:oxidoreductase activity"/>
    <property type="evidence" value="ECO:0007669"/>
    <property type="project" value="UniProtKB-KW"/>
</dbReference>
<dbReference type="PANTHER" id="PTHR11709:SF488">
    <property type="entry name" value="LACCASE-RELATED"/>
    <property type="match status" value="1"/>
</dbReference>
<sequence length="621" mass="68455">MMKFGGRHYGLKPGLVLLLLLFTTIFTTASARSESKSPNKHFEFTVTWEKYAPDGFSRDMILINGLFPGPSLEMDQGDEVEVVVHNKLPFNTTLHFHGIEMYLTPWADGVPGITQHNIQPNDSFTYKWKATQYGSYWYHAHHRGQLDDGMYGSLLIHPKKGMETPFELITKHKPSLEAIRKAAAEPKELLLSDFRHITSAEADTITFASNLELICYDSMLINGKGSADCWPADKIVNLTRPDQAAFLAAGNATLTAKGCLPAKILADTLGAGLPSNVSAIPPNVFDVCTPSAGDTEVITVVKESCRNDKWIALDVIGALGLHTALFSIDEISLWVYAVDGEYVEPRLVNAIEVTNGDRYSVLVRTTDLTPGDYTIRVISTTGAQLLTGQGTLSVRSKRNTTSTRTSSPFFLDNGVPISASSPPVLYNPSIERPFPPLPLAPRADKTFKLSMSLQGSIISWSMNGTIFPHSIDTLGAPILFQPPLTSSRDNLTITTLNNTWVDLIFMTATFPMPPHPIHKHGNKMRLIGSGKGPFKWETVDEAIKEIPEAFDLVNPPRRDAFATPLALDRVAWMAVRYHANNPGAWLLHCHIQSHFEGGMSMLLLDGVNEWPAVPEEYLGMT</sequence>
<organism evidence="12 13">
    <name type="scientific">Rhypophila decipiens</name>
    <dbReference type="NCBI Taxonomy" id="261697"/>
    <lineage>
        <taxon>Eukaryota</taxon>
        <taxon>Fungi</taxon>
        <taxon>Dikarya</taxon>
        <taxon>Ascomycota</taxon>
        <taxon>Pezizomycotina</taxon>
        <taxon>Sordariomycetes</taxon>
        <taxon>Sordariomycetidae</taxon>
        <taxon>Sordariales</taxon>
        <taxon>Naviculisporaceae</taxon>
        <taxon>Rhypophila</taxon>
    </lineage>
</organism>
<dbReference type="SUPFAM" id="SSF49503">
    <property type="entry name" value="Cupredoxins"/>
    <property type="match status" value="3"/>
</dbReference>
<dbReference type="InterPro" id="IPR045087">
    <property type="entry name" value="Cu-oxidase_fam"/>
</dbReference>
<feature type="domain" description="Plastocyanin-like" evidence="11">
    <location>
        <begin position="46"/>
        <end position="160"/>
    </location>
</feature>
<evidence type="ECO:0000259" key="9">
    <source>
        <dbReference type="Pfam" id="PF00394"/>
    </source>
</evidence>
<evidence type="ECO:0000256" key="8">
    <source>
        <dbReference type="SAM" id="SignalP"/>
    </source>
</evidence>
<keyword evidence="2" id="KW-0479">Metal-binding</keyword>
<dbReference type="EMBL" id="MU858064">
    <property type="protein sequence ID" value="KAK4216910.1"/>
    <property type="molecule type" value="Genomic_DNA"/>
</dbReference>
<evidence type="ECO:0000259" key="10">
    <source>
        <dbReference type="Pfam" id="PF07731"/>
    </source>
</evidence>
<evidence type="ECO:0000256" key="3">
    <source>
        <dbReference type="ARBA" id="ARBA00022729"/>
    </source>
</evidence>
<evidence type="ECO:0000313" key="13">
    <source>
        <dbReference type="Proteomes" id="UP001301769"/>
    </source>
</evidence>
<dbReference type="FunFam" id="2.60.40.420:FF:000036">
    <property type="entry name" value="L-ascorbate oxidase"/>
    <property type="match status" value="1"/>
</dbReference>
<feature type="domain" description="Plastocyanin-like" evidence="9">
    <location>
        <begin position="216"/>
        <end position="383"/>
    </location>
</feature>
<dbReference type="Proteomes" id="UP001301769">
    <property type="component" value="Unassembled WGS sequence"/>
</dbReference>
<evidence type="ECO:0000259" key="11">
    <source>
        <dbReference type="Pfam" id="PF07732"/>
    </source>
</evidence>
<evidence type="ECO:0000256" key="6">
    <source>
        <dbReference type="ARBA" id="ARBA00023008"/>
    </source>
</evidence>
<reference evidence="12" key="2">
    <citation type="submission" date="2023-05" db="EMBL/GenBank/DDBJ databases">
        <authorList>
            <consortium name="Lawrence Berkeley National Laboratory"/>
            <person name="Steindorff A."/>
            <person name="Hensen N."/>
            <person name="Bonometti L."/>
            <person name="Westerberg I."/>
            <person name="Brannstrom I.O."/>
            <person name="Guillou S."/>
            <person name="Cros-Aarteil S."/>
            <person name="Calhoun S."/>
            <person name="Haridas S."/>
            <person name="Kuo A."/>
            <person name="Mondo S."/>
            <person name="Pangilinan J."/>
            <person name="Riley R."/>
            <person name="Labutti K."/>
            <person name="Andreopoulos B."/>
            <person name="Lipzen A."/>
            <person name="Chen C."/>
            <person name="Yanf M."/>
            <person name="Daum C."/>
            <person name="Ng V."/>
            <person name="Clum A."/>
            <person name="Ohm R."/>
            <person name="Martin F."/>
            <person name="Silar P."/>
            <person name="Natvig D."/>
            <person name="Lalanne C."/>
            <person name="Gautier V."/>
            <person name="Ament-Velasquez S.L."/>
            <person name="Kruys A."/>
            <person name="Hutchinson M.I."/>
            <person name="Powell A.J."/>
            <person name="Barry K."/>
            <person name="Miller A.N."/>
            <person name="Grigoriev I.V."/>
            <person name="Debuchy R."/>
            <person name="Gladieux P."/>
            <person name="Thoren M.H."/>
            <person name="Johannesson H."/>
        </authorList>
    </citation>
    <scope>NUCLEOTIDE SEQUENCE</scope>
    <source>
        <strain evidence="12">PSN293</strain>
    </source>
</reference>
<protein>
    <submittedName>
        <fullName evidence="12">Cupredoxin</fullName>
    </submittedName>
</protein>
<dbReference type="InterPro" id="IPR001117">
    <property type="entry name" value="Cu-oxidase_2nd"/>
</dbReference>
<dbReference type="Pfam" id="PF07731">
    <property type="entry name" value="Cu-oxidase_2"/>
    <property type="match status" value="1"/>
</dbReference>
<evidence type="ECO:0000256" key="1">
    <source>
        <dbReference type="ARBA" id="ARBA00010609"/>
    </source>
</evidence>
<feature type="signal peptide" evidence="8">
    <location>
        <begin position="1"/>
        <end position="31"/>
    </location>
</feature>
<dbReference type="InterPro" id="IPR011707">
    <property type="entry name" value="Cu-oxidase-like_N"/>
</dbReference>
<dbReference type="Gene3D" id="2.60.40.420">
    <property type="entry name" value="Cupredoxins - blue copper proteins"/>
    <property type="match status" value="3"/>
</dbReference>